<organism evidence="11 12">
    <name type="scientific">Paramecium tetraurelia</name>
    <dbReference type="NCBI Taxonomy" id="5888"/>
    <lineage>
        <taxon>Eukaryota</taxon>
        <taxon>Sar</taxon>
        <taxon>Alveolata</taxon>
        <taxon>Ciliophora</taxon>
        <taxon>Intramacronucleata</taxon>
        <taxon>Oligohymenophorea</taxon>
        <taxon>Peniculida</taxon>
        <taxon>Parameciidae</taxon>
        <taxon>Paramecium</taxon>
    </lineage>
</organism>
<keyword evidence="5" id="KW-0106">Calcium</keyword>
<dbReference type="GO" id="GO:0009931">
    <property type="term" value="F:calcium-dependent protein serine/threonine kinase activity"/>
    <property type="evidence" value="ECO:0000318"/>
    <property type="project" value="GO_Central"/>
</dbReference>
<dbReference type="HOGENOM" id="CLU_000288_37_7_1"/>
<dbReference type="GO" id="GO:0004683">
    <property type="term" value="F:calcium/calmodulin-dependent protein kinase activity"/>
    <property type="evidence" value="ECO:0000318"/>
    <property type="project" value="GO_Central"/>
</dbReference>
<evidence type="ECO:0000313" key="12">
    <source>
        <dbReference type="Proteomes" id="UP000000600"/>
    </source>
</evidence>
<dbReference type="InParanoid" id="A0BF72"/>
<dbReference type="GO" id="GO:0005516">
    <property type="term" value="F:calmodulin binding"/>
    <property type="evidence" value="ECO:0000318"/>
    <property type="project" value="GO_Central"/>
</dbReference>
<proteinExistence type="inferred from homology"/>
<evidence type="ECO:0000256" key="2">
    <source>
        <dbReference type="ARBA" id="ARBA00022679"/>
    </source>
</evidence>
<dbReference type="InterPro" id="IPR018247">
    <property type="entry name" value="EF_Hand_1_Ca_BS"/>
</dbReference>
<dbReference type="GO" id="GO:0005634">
    <property type="term" value="C:nucleus"/>
    <property type="evidence" value="ECO:0000318"/>
    <property type="project" value="GO_Central"/>
</dbReference>
<evidence type="ECO:0000259" key="10">
    <source>
        <dbReference type="PROSITE" id="PS50222"/>
    </source>
</evidence>
<evidence type="ECO:0000256" key="1">
    <source>
        <dbReference type="ARBA" id="ARBA00022527"/>
    </source>
</evidence>
<evidence type="ECO:0000256" key="7">
    <source>
        <dbReference type="ARBA" id="ARBA00024334"/>
    </source>
</evidence>
<keyword evidence="3" id="KW-0547">Nucleotide-binding</keyword>
<dbReference type="SUPFAM" id="SSF47473">
    <property type="entry name" value="EF-hand"/>
    <property type="match status" value="1"/>
</dbReference>
<evidence type="ECO:0000259" key="9">
    <source>
        <dbReference type="PROSITE" id="PS50011"/>
    </source>
</evidence>
<evidence type="ECO:0000256" key="3">
    <source>
        <dbReference type="ARBA" id="ARBA00022741"/>
    </source>
</evidence>
<dbReference type="GO" id="GO:0005524">
    <property type="term" value="F:ATP binding"/>
    <property type="evidence" value="ECO:0007669"/>
    <property type="project" value="UniProtKB-KW"/>
</dbReference>
<dbReference type="PROSITE" id="PS50222">
    <property type="entry name" value="EF_HAND_2"/>
    <property type="match status" value="1"/>
</dbReference>
<dbReference type="PROSITE" id="PS00018">
    <property type="entry name" value="EF_HAND_1"/>
    <property type="match status" value="1"/>
</dbReference>
<dbReference type="GO" id="GO:0005509">
    <property type="term" value="F:calcium ion binding"/>
    <property type="evidence" value="ECO:0007669"/>
    <property type="project" value="InterPro"/>
</dbReference>
<dbReference type="eggNOG" id="KOG0032">
    <property type="taxonomic scope" value="Eukaryota"/>
</dbReference>
<evidence type="ECO:0008006" key="13">
    <source>
        <dbReference type="Google" id="ProtNLM"/>
    </source>
</evidence>
<dbReference type="AlphaFoldDB" id="A0BF72"/>
<sequence>MIQLPQIFKYDYSEKQYQQKINTFMGVCTSHSQKQRKIKEEEKNNTIQQNKNSNNGSLKANIENAHKNSKSPSSQLSQQGNQKQKIDMGAILDVGRRKRGSVQTEKKSQYSQEKSEYSNKNKSNKKTFKVNISLKQVPLQLCYEIMKFDEHNVLIRHLITKKLRIGTLYESNAQTKELVQQILELQLFHPRLQNIIEILEFENQFLIVKEHFENKELISIQIENQSEILKQIIEIIEYLHQKNIIHGYLNIKSFQICAQTEKIKLIDIEKILSKPQHKEEEIQYFSPEACNQGNIYTKQRDCWAIGIIGLELFTGQHLFQGDSVESIQKDILSNHEVIIKTVINQIKDVQYSELLRLLLNSQQKNRISLQVASTHICFQSQQVISKKRINQLLNKVFQLKKKSCIYQCLALFIIKNININFNEDRENCLFYEMDASNDGKVSKNELMEFMKKNKFTEDEIISQFIEIEKQNNGIYFDYNEYITSLFETSTCLIEDQLQDAFSQLTYSNQGITLGKMISLFPHREGQLKLEFNEFQDKIITYPIFKKIMCQ</sequence>
<evidence type="ECO:0000313" key="11">
    <source>
        <dbReference type="EMBL" id="CAK57189.1"/>
    </source>
</evidence>
<keyword evidence="1" id="KW-0723">Serine/threonine-protein kinase</keyword>
<feature type="domain" description="EF-hand" evidence="10">
    <location>
        <begin position="421"/>
        <end position="456"/>
    </location>
</feature>
<dbReference type="InterPro" id="IPR002048">
    <property type="entry name" value="EF_hand_dom"/>
</dbReference>
<evidence type="ECO:0000256" key="6">
    <source>
        <dbReference type="ARBA" id="ARBA00022840"/>
    </source>
</evidence>
<feature type="region of interest" description="Disordered" evidence="8">
    <location>
        <begin position="39"/>
        <end position="122"/>
    </location>
</feature>
<dbReference type="OrthoDB" id="303558at2759"/>
<dbReference type="Gene3D" id="1.10.510.10">
    <property type="entry name" value="Transferase(Phosphotransferase) domain 1"/>
    <property type="match status" value="1"/>
</dbReference>
<comment type="similarity">
    <text evidence="7">Belongs to the protein kinase superfamily. Ser/Thr protein kinase family. CDPK subfamily.</text>
</comment>
<dbReference type="GeneID" id="5010371"/>
<dbReference type="SMART" id="SM00220">
    <property type="entry name" value="S_TKc"/>
    <property type="match status" value="1"/>
</dbReference>
<evidence type="ECO:0000256" key="8">
    <source>
        <dbReference type="SAM" id="MobiDB-lite"/>
    </source>
</evidence>
<dbReference type="PROSITE" id="PS50011">
    <property type="entry name" value="PROTEIN_KINASE_DOM"/>
    <property type="match status" value="1"/>
</dbReference>
<evidence type="ECO:0000256" key="5">
    <source>
        <dbReference type="ARBA" id="ARBA00022837"/>
    </source>
</evidence>
<feature type="domain" description="Protein kinase" evidence="9">
    <location>
        <begin position="88"/>
        <end position="378"/>
    </location>
</feature>
<dbReference type="InterPro" id="IPR011992">
    <property type="entry name" value="EF-hand-dom_pair"/>
</dbReference>
<evidence type="ECO:0000256" key="4">
    <source>
        <dbReference type="ARBA" id="ARBA00022777"/>
    </source>
</evidence>
<feature type="compositionally biased region" description="Polar residues" evidence="8">
    <location>
        <begin position="70"/>
        <end position="83"/>
    </location>
</feature>
<keyword evidence="6" id="KW-0067">ATP-binding</keyword>
<dbReference type="GO" id="GO:0035556">
    <property type="term" value="P:intracellular signal transduction"/>
    <property type="evidence" value="ECO:0000318"/>
    <property type="project" value="GO_Central"/>
</dbReference>
<feature type="compositionally biased region" description="Low complexity" evidence="8">
    <location>
        <begin position="45"/>
        <end position="55"/>
    </location>
</feature>
<accession>A0BF72</accession>
<dbReference type="GO" id="GO:0005737">
    <property type="term" value="C:cytoplasm"/>
    <property type="evidence" value="ECO:0000318"/>
    <property type="project" value="GO_Central"/>
</dbReference>
<name>A0BF72_PARTE</name>
<dbReference type="PANTHER" id="PTHR24346:SF82">
    <property type="entry name" value="KP78A-RELATED"/>
    <property type="match status" value="1"/>
</dbReference>
<dbReference type="SUPFAM" id="SSF56112">
    <property type="entry name" value="Protein kinase-like (PK-like)"/>
    <property type="match status" value="1"/>
</dbReference>
<dbReference type="EMBL" id="CT867990">
    <property type="protein sequence ID" value="CAK57189.1"/>
    <property type="molecule type" value="Genomic_DNA"/>
</dbReference>
<dbReference type="KEGG" id="ptm:GSPATT00028224001"/>
<keyword evidence="2" id="KW-0808">Transferase</keyword>
<dbReference type="InterPro" id="IPR000719">
    <property type="entry name" value="Prot_kinase_dom"/>
</dbReference>
<dbReference type="InterPro" id="IPR011009">
    <property type="entry name" value="Kinase-like_dom_sf"/>
</dbReference>
<protein>
    <recommendedName>
        <fullName evidence="13">Protein kinase domain-containing protein</fullName>
    </recommendedName>
</protein>
<dbReference type="RefSeq" id="XP_001424587.1">
    <property type="nucleotide sequence ID" value="XM_001424550.2"/>
</dbReference>
<feature type="compositionally biased region" description="Basic and acidic residues" evidence="8">
    <location>
        <begin position="104"/>
        <end position="119"/>
    </location>
</feature>
<dbReference type="OMA" id="KQKIDMG"/>
<keyword evidence="12" id="KW-1185">Reference proteome</keyword>
<gene>
    <name evidence="11" type="ORF">GSPATT00028224001</name>
</gene>
<dbReference type="PANTHER" id="PTHR24346">
    <property type="entry name" value="MAP/MICROTUBULE AFFINITY-REGULATING KINASE"/>
    <property type="match status" value="1"/>
</dbReference>
<dbReference type="Pfam" id="PF00069">
    <property type="entry name" value="Pkinase"/>
    <property type="match status" value="1"/>
</dbReference>
<dbReference type="Proteomes" id="UP000000600">
    <property type="component" value="Unassembled WGS sequence"/>
</dbReference>
<keyword evidence="4" id="KW-0418">Kinase</keyword>
<reference evidence="11 12" key="1">
    <citation type="journal article" date="2006" name="Nature">
        <title>Global trends of whole-genome duplications revealed by the ciliate Paramecium tetraurelia.</title>
        <authorList>
            <consortium name="Genoscope"/>
            <person name="Aury J.-M."/>
            <person name="Jaillon O."/>
            <person name="Duret L."/>
            <person name="Noel B."/>
            <person name="Jubin C."/>
            <person name="Porcel B.M."/>
            <person name="Segurens B."/>
            <person name="Daubin V."/>
            <person name="Anthouard V."/>
            <person name="Aiach N."/>
            <person name="Arnaiz O."/>
            <person name="Billaut A."/>
            <person name="Beisson J."/>
            <person name="Blanc I."/>
            <person name="Bouhouche K."/>
            <person name="Camara F."/>
            <person name="Duharcourt S."/>
            <person name="Guigo R."/>
            <person name="Gogendeau D."/>
            <person name="Katinka M."/>
            <person name="Keller A.-M."/>
            <person name="Kissmehl R."/>
            <person name="Klotz C."/>
            <person name="Koll F."/>
            <person name="Le Moue A."/>
            <person name="Lepere C."/>
            <person name="Malinsky S."/>
            <person name="Nowacki M."/>
            <person name="Nowak J.K."/>
            <person name="Plattner H."/>
            <person name="Poulain J."/>
            <person name="Ruiz F."/>
            <person name="Serrano V."/>
            <person name="Zagulski M."/>
            <person name="Dessen P."/>
            <person name="Betermier M."/>
            <person name="Weissenbach J."/>
            <person name="Scarpelli C."/>
            <person name="Schachter V."/>
            <person name="Sperling L."/>
            <person name="Meyer E."/>
            <person name="Cohen J."/>
            <person name="Wincker P."/>
        </authorList>
    </citation>
    <scope>NUCLEOTIDE SEQUENCE [LARGE SCALE GENOMIC DNA]</scope>
    <source>
        <strain evidence="11 12">Stock d4-2</strain>
    </source>
</reference>
<dbReference type="Gene3D" id="1.10.238.10">
    <property type="entry name" value="EF-hand"/>
    <property type="match status" value="2"/>
</dbReference>
<dbReference type="FunFam" id="1.10.510.10:FF:002214">
    <property type="entry name" value="Uncharacterized protein"/>
    <property type="match status" value="1"/>
</dbReference>